<protein>
    <submittedName>
        <fullName evidence="1">Uncharacterized protein</fullName>
    </submittedName>
</protein>
<comment type="caution">
    <text evidence="1">The sequence shown here is derived from an EMBL/GenBank/DDBJ whole genome shotgun (WGS) entry which is preliminary data.</text>
</comment>
<gene>
    <name evidence="1" type="ORF">CLCR_04469</name>
</gene>
<evidence type="ECO:0000313" key="2">
    <source>
        <dbReference type="Proteomes" id="UP000094526"/>
    </source>
</evidence>
<dbReference type="Proteomes" id="UP000094526">
    <property type="component" value="Unassembled WGS sequence"/>
</dbReference>
<dbReference type="AlphaFoldDB" id="A0A1C1CJB9"/>
<dbReference type="VEuPathDB" id="FungiDB:CLCR_04469"/>
<name>A0A1C1CJB9_9EURO</name>
<sequence length="85" mass="9656">MIERDGRLEKASLRADDELLYSVVALRSYRIGEQHFVGDAVLYMEELMEEAVHLLVEARPYERKYQGIGSLLNSSATGLADGIYY</sequence>
<accession>A0A1C1CJB9</accession>
<dbReference type="EMBL" id="LGRB01000012">
    <property type="protein sequence ID" value="OCT48615.1"/>
    <property type="molecule type" value="Genomic_DNA"/>
</dbReference>
<dbReference type="VEuPathDB" id="FungiDB:G647_10237"/>
<dbReference type="OrthoDB" id="4146506at2759"/>
<keyword evidence="2" id="KW-1185">Reference proteome</keyword>
<reference evidence="2" key="1">
    <citation type="submission" date="2015-07" db="EMBL/GenBank/DDBJ databases">
        <authorList>
            <person name="Teixeira M.M."/>
            <person name="Souza R.C."/>
            <person name="Almeida L.G."/>
            <person name="Vicente V.A."/>
            <person name="de Hoog S."/>
            <person name="Bocca A.L."/>
            <person name="de Almeida S.R."/>
            <person name="Vasconcelos A.T."/>
            <person name="Felipe M.S."/>
        </authorList>
    </citation>
    <scope>NUCLEOTIDE SEQUENCE [LARGE SCALE GENOMIC DNA]</scope>
    <source>
        <strain evidence="2">KSF</strain>
    </source>
</reference>
<evidence type="ECO:0000313" key="1">
    <source>
        <dbReference type="EMBL" id="OCT48615.1"/>
    </source>
</evidence>
<proteinExistence type="predicted"/>
<organism evidence="1 2">
    <name type="scientific">Cladophialophora carrionii</name>
    <dbReference type="NCBI Taxonomy" id="86049"/>
    <lineage>
        <taxon>Eukaryota</taxon>
        <taxon>Fungi</taxon>
        <taxon>Dikarya</taxon>
        <taxon>Ascomycota</taxon>
        <taxon>Pezizomycotina</taxon>
        <taxon>Eurotiomycetes</taxon>
        <taxon>Chaetothyriomycetidae</taxon>
        <taxon>Chaetothyriales</taxon>
        <taxon>Herpotrichiellaceae</taxon>
        <taxon>Cladophialophora</taxon>
    </lineage>
</organism>